<keyword evidence="3" id="KW-1185">Reference proteome</keyword>
<feature type="transmembrane region" description="Helical" evidence="1">
    <location>
        <begin position="131"/>
        <end position="150"/>
    </location>
</feature>
<feature type="transmembrane region" description="Helical" evidence="1">
    <location>
        <begin position="58"/>
        <end position="80"/>
    </location>
</feature>
<dbReference type="PANTHER" id="PTHR21041">
    <property type="entry name" value="DENDRITIC CELL-SPECIFIC TRANSMEMBRANE PROTEIN"/>
    <property type="match status" value="1"/>
</dbReference>
<protein>
    <recommendedName>
        <fullName evidence="4">Osteoclast stimulatory transmembrane protein</fullName>
    </recommendedName>
</protein>
<evidence type="ECO:0000256" key="1">
    <source>
        <dbReference type="SAM" id="Phobius"/>
    </source>
</evidence>
<keyword evidence="1" id="KW-0812">Transmembrane</keyword>
<name>A0ABV0NPI0_9TELE</name>
<evidence type="ECO:0000313" key="3">
    <source>
        <dbReference type="Proteomes" id="UP001476798"/>
    </source>
</evidence>
<keyword evidence="1" id="KW-1133">Transmembrane helix</keyword>
<keyword evidence="1" id="KW-0472">Membrane</keyword>
<dbReference type="EMBL" id="JAHRIO010045057">
    <property type="protein sequence ID" value="MEQ2173319.1"/>
    <property type="molecule type" value="Genomic_DNA"/>
</dbReference>
<dbReference type="InterPro" id="IPR051856">
    <property type="entry name" value="CSR-E3_Ligase_Protein"/>
</dbReference>
<comment type="caution">
    <text evidence="2">The sequence shown here is derived from an EMBL/GenBank/DDBJ whole genome shotgun (WGS) entry which is preliminary data.</text>
</comment>
<dbReference type="Proteomes" id="UP001476798">
    <property type="component" value="Unassembled WGS sequence"/>
</dbReference>
<sequence>MNTLTVIRSLEPVLTTSLKQVFFLLLRNKSGSHRQALKSLLFYLWDVYSKPTPSGREIISLLSICLSFAIITGGLLHHWLSQTLKYDHVASVQITCFYSVSMLLVSFLCHPLRCILTMILPTVCTKQGRKLLISASIMILVLNVIPNITVNIGAVARILKCTAEGFTRTLLNSSEPFNEAKRDLVEEAIRVRREDLSIVTNLRTLDHFTHVDVSEVKSTFAKMVGQIEVNFSHARNLLREYKLLSNRVLATIFVALLVIESARYLKSFLTSVQFDNGFICTALLQKTSPEDHVVYHIVQMIVPWVLDFPPTTAAINVNYKVNWFPPAFCIIPQSCVTRELINFHKDYKWTFNPEPSLCDVTTSAPKLPVALIRACFAEIQLKKPHGCLSPHLMICCFCSVSAFAEREPLIEHPVYESLK</sequence>
<proteinExistence type="predicted"/>
<reference evidence="2 3" key="1">
    <citation type="submission" date="2021-06" db="EMBL/GenBank/DDBJ databases">
        <authorList>
            <person name="Palmer J.M."/>
        </authorList>
    </citation>
    <scope>NUCLEOTIDE SEQUENCE [LARGE SCALE GENOMIC DNA]</scope>
    <source>
        <strain evidence="2 3">GA_2019</strain>
        <tissue evidence="2">Muscle</tissue>
    </source>
</reference>
<organism evidence="2 3">
    <name type="scientific">Goodea atripinnis</name>
    <dbReference type="NCBI Taxonomy" id="208336"/>
    <lineage>
        <taxon>Eukaryota</taxon>
        <taxon>Metazoa</taxon>
        <taxon>Chordata</taxon>
        <taxon>Craniata</taxon>
        <taxon>Vertebrata</taxon>
        <taxon>Euteleostomi</taxon>
        <taxon>Actinopterygii</taxon>
        <taxon>Neopterygii</taxon>
        <taxon>Teleostei</taxon>
        <taxon>Neoteleostei</taxon>
        <taxon>Acanthomorphata</taxon>
        <taxon>Ovalentaria</taxon>
        <taxon>Atherinomorphae</taxon>
        <taxon>Cyprinodontiformes</taxon>
        <taxon>Goodeidae</taxon>
        <taxon>Goodea</taxon>
    </lineage>
</organism>
<evidence type="ECO:0008006" key="4">
    <source>
        <dbReference type="Google" id="ProtNLM"/>
    </source>
</evidence>
<gene>
    <name evidence="2" type="ORF">GOODEAATRI_030967</name>
</gene>
<feature type="transmembrane region" description="Helical" evidence="1">
    <location>
        <begin position="92"/>
        <end position="110"/>
    </location>
</feature>
<dbReference type="PANTHER" id="PTHR21041:SF3">
    <property type="entry name" value="OSTEOCLAST STIMULATORY TRANSMEMBRANE PROTEIN"/>
    <property type="match status" value="1"/>
</dbReference>
<evidence type="ECO:0000313" key="2">
    <source>
        <dbReference type="EMBL" id="MEQ2173319.1"/>
    </source>
</evidence>
<accession>A0ABV0NPI0</accession>